<gene>
    <name evidence="1" type="ORF">BLNAU_7530</name>
</gene>
<name>A0ABQ9Y1K5_9EUKA</name>
<dbReference type="EMBL" id="JARBJD010000045">
    <property type="protein sequence ID" value="KAK2957631.1"/>
    <property type="molecule type" value="Genomic_DNA"/>
</dbReference>
<keyword evidence="2" id="KW-1185">Reference proteome</keyword>
<organism evidence="1 2">
    <name type="scientific">Blattamonas nauphoetae</name>
    <dbReference type="NCBI Taxonomy" id="2049346"/>
    <lineage>
        <taxon>Eukaryota</taxon>
        <taxon>Metamonada</taxon>
        <taxon>Preaxostyla</taxon>
        <taxon>Oxymonadida</taxon>
        <taxon>Blattamonas</taxon>
    </lineage>
</organism>
<dbReference type="Proteomes" id="UP001281761">
    <property type="component" value="Unassembled WGS sequence"/>
</dbReference>
<accession>A0ABQ9Y1K5</accession>
<evidence type="ECO:0000313" key="1">
    <source>
        <dbReference type="EMBL" id="KAK2957631.1"/>
    </source>
</evidence>
<reference evidence="1 2" key="1">
    <citation type="journal article" date="2022" name="bioRxiv">
        <title>Genomics of Preaxostyla Flagellates Illuminates Evolutionary Transitions and the Path Towards Mitochondrial Loss.</title>
        <authorList>
            <person name="Novak L.V.F."/>
            <person name="Treitli S.C."/>
            <person name="Pyrih J."/>
            <person name="Halakuc P."/>
            <person name="Pipaliya S.V."/>
            <person name="Vacek V."/>
            <person name="Brzon O."/>
            <person name="Soukal P."/>
            <person name="Eme L."/>
            <person name="Dacks J.B."/>
            <person name="Karnkowska A."/>
            <person name="Elias M."/>
            <person name="Hampl V."/>
        </authorList>
    </citation>
    <scope>NUCLEOTIDE SEQUENCE [LARGE SCALE GENOMIC DNA]</scope>
    <source>
        <strain evidence="1">NAU3</strain>
        <tissue evidence="1">Gut</tissue>
    </source>
</reference>
<protein>
    <submittedName>
        <fullName evidence="1">Uncharacterized protein</fullName>
    </submittedName>
</protein>
<proteinExistence type="predicted"/>
<comment type="caution">
    <text evidence="1">The sequence shown here is derived from an EMBL/GenBank/DDBJ whole genome shotgun (WGS) entry which is preliminary data.</text>
</comment>
<sequence>MSLFRDVDEHNKKTPVRLTKIHFKTHSSTPLIVWVCSCFLFRDILDSDSAVASCPCCHQTVPMHGVSKGNDVMCVWPESLSDRRQRGKSRWQLSCSLVLLLLKSAKINLVRSSSVVGVGFDIE</sequence>
<evidence type="ECO:0000313" key="2">
    <source>
        <dbReference type="Proteomes" id="UP001281761"/>
    </source>
</evidence>